<dbReference type="EMBL" id="FLUQ01000001">
    <property type="protein sequence ID" value="SBV90732.1"/>
    <property type="molecule type" value="Genomic_DNA"/>
</dbReference>
<organism evidence="2">
    <name type="scientific">uncultured delta proteobacterium</name>
    <dbReference type="NCBI Taxonomy" id="34034"/>
    <lineage>
        <taxon>Bacteria</taxon>
        <taxon>Deltaproteobacteria</taxon>
        <taxon>environmental samples</taxon>
    </lineage>
</organism>
<evidence type="ECO:0000313" key="2">
    <source>
        <dbReference type="EMBL" id="SBV90732.1"/>
    </source>
</evidence>
<proteinExistence type="predicted"/>
<name>A0A212IU59_9DELT</name>
<feature type="compositionally biased region" description="Basic and acidic residues" evidence="1">
    <location>
        <begin position="58"/>
        <end position="69"/>
    </location>
</feature>
<reference evidence="2" key="1">
    <citation type="submission" date="2016-04" db="EMBL/GenBank/DDBJ databases">
        <authorList>
            <person name="Evans L.H."/>
            <person name="Alamgir A."/>
            <person name="Owens N."/>
            <person name="Weber N.D."/>
            <person name="Virtaneva K."/>
            <person name="Barbian K."/>
            <person name="Babar A."/>
            <person name="Rosenke K."/>
        </authorList>
    </citation>
    <scope>NUCLEOTIDE SEQUENCE</scope>
    <source>
        <strain evidence="2">86</strain>
    </source>
</reference>
<dbReference type="AlphaFoldDB" id="A0A212IU59"/>
<gene>
    <name evidence="2" type="ORF">KL86DPRO_10077</name>
</gene>
<evidence type="ECO:0000256" key="1">
    <source>
        <dbReference type="SAM" id="MobiDB-lite"/>
    </source>
</evidence>
<feature type="region of interest" description="Disordered" evidence="1">
    <location>
        <begin position="25"/>
        <end position="108"/>
    </location>
</feature>
<sequence length="108" mass="11533">MSQINIPVTQLAQLGFADRIAHEAQGHPEVARQAAQQAAPEVLKQQKDSVVETQNSEATRKLKAEKDGKGGGQGDAGTNERRQGEPPPEEAESAPESPWAGNILNLKV</sequence>
<accession>A0A212IU59</accession>
<protein>
    <submittedName>
        <fullName evidence="2">Uncharacterized protein</fullName>
    </submittedName>
</protein>